<dbReference type="GO" id="GO:0005886">
    <property type="term" value="C:plasma membrane"/>
    <property type="evidence" value="ECO:0007669"/>
    <property type="project" value="UniProtKB-SubCell"/>
</dbReference>
<keyword evidence="5 7" id="KW-1133">Transmembrane helix</keyword>
<protein>
    <submittedName>
        <fullName evidence="9">MFS transporter</fullName>
    </submittedName>
</protein>
<dbReference type="GO" id="GO:0022857">
    <property type="term" value="F:transmembrane transporter activity"/>
    <property type="evidence" value="ECO:0007669"/>
    <property type="project" value="InterPro"/>
</dbReference>
<feature type="transmembrane region" description="Helical" evidence="7">
    <location>
        <begin position="232"/>
        <end position="253"/>
    </location>
</feature>
<evidence type="ECO:0000256" key="5">
    <source>
        <dbReference type="ARBA" id="ARBA00022989"/>
    </source>
</evidence>
<dbReference type="PANTHER" id="PTHR23513:SF11">
    <property type="entry name" value="STAPHYLOFERRIN A TRANSPORTER"/>
    <property type="match status" value="1"/>
</dbReference>
<keyword evidence="2" id="KW-0813">Transport</keyword>
<keyword evidence="6 7" id="KW-0472">Membrane</keyword>
<comment type="caution">
    <text evidence="9">The sequence shown here is derived from an EMBL/GenBank/DDBJ whole genome shotgun (WGS) entry which is preliminary data.</text>
</comment>
<keyword evidence="4 7" id="KW-0812">Transmembrane</keyword>
<evidence type="ECO:0000256" key="4">
    <source>
        <dbReference type="ARBA" id="ARBA00022692"/>
    </source>
</evidence>
<comment type="subcellular location">
    <subcellularLocation>
        <location evidence="1">Cell membrane</location>
        <topology evidence="1">Multi-pass membrane protein</topology>
    </subcellularLocation>
</comment>
<feature type="transmembrane region" description="Helical" evidence="7">
    <location>
        <begin position="167"/>
        <end position="197"/>
    </location>
</feature>
<dbReference type="RefSeq" id="WP_190464013.1">
    <property type="nucleotide sequence ID" value="NZ_JACJPW010000018.1"/>
</dbReference>
<evidence type="ECO:0000256" key="2">
    <source>
        <dbReference type="ARBA" id="ARBA00022448"/>
    </source>
</evidence>
<feature type="transmembrane region" description="Helical" evidence="7">
    <location>
        <begin position="380"/>
        <end position="399"/>
    </location>
</feature>
<feature type="transmembrane region" description="Helical" evidence="7">
    <location>
        <begin position="20"/>
        <end position="46"/>
    </location>
</feature>
<keyword evidence="3" id="KW-1003">Cell membrane</keyword>
<dbReference type="InterPro" id="IPR020846">
    <property type="entry name" value="MFS_dom"/>
</dbReference>
<organism evidence="9 10">
    <name type="scientific">Aerosakkonema funiforme FACHB-1375</name>
    <dbReference type="NCBI Taxonomy" id="2949571"/>
    <lineage>
        <taxon>Bacteria</taxon>
        <taxon>Bacillati</taxon>
        <taxon>Cyanobacteriota</taxon>
        <taxon>Cyanophyceae</taxon>
        <taxon>Oscillatoriophycideae</taxon>
        <taxon>Aerosakkonematales</taxon>
        <taxon>Aerosakkonemataceae</taxon>
        <taxon>Aerosakkonema</taxon>
    </lineage>
</organism>
<proteinExistence type="predicted"/>
<evidence type="ECO:0000256" key="6">
    <source>
        <dbReference type="ARBA" id="ARBA00023136"/>
    </source>
</evidence>
<gene>
    <name evidence="9" type="ORF">H6G03_09040</name>
</gene>
<feature type="transmembrane region" description="Helical" evidence="7">
    <location>
        <begin position="318"/>
        <end position="341"/>
    </location>
</feature>
<dbReference type="InterPro" id="IPR036259">
    <property type="entry name" value="MFS_trans_sf"/>
</dbReference>
<dbReference type="PANTHER" id="PTHR23513">
    <property type="entry name" value="INTEGRAL MEMBRANE EFFLUX PROTEIN-RELATED"/>
    <property type="match status" value="1"/>
</dbReference>
<dbReference type="SUPFAM" id="SSF103473">
    <property type="entry name" value="MFS general substrate transporter"/>
    <property type="match status" value="1"/>
</dbReference>
<dbReference type="Gene3D" id="1.20.1250.20">
    <property type="entry name" value="MFS general substrate transporter like domains"/>
    <property type="match status" value="1"/>
</dbReference>
<feature type="transmembrane region" description="Helical" evidence="7">
    <location>
        <begin position="265"/>
        <end position="283"/>
    </location>
</feature>
<reference evidence="9" key="2">
    <citation type="submission" date="2020-08" db="EMBL/GenBank/DDBJ databases">
        <authorList>
            <person name="Chen M."/>
            <person name="Teng W."/>
            <person name="Zhao L."/>
            <person name="Hu C."/>
            <person name="Zhou Y."/>
            <person name="Han B."/>
            <person name="Song L."/>
            <person name="Shu W."/>
        </authorList>
    </citation>
    <scope>NUCLEOTIDE SEQUENCE</scope>
    <source>
        <strain evidence="9">FACHB-1375</strain>
    </source>
</reference>
<accession>A0A926VCE0</accession>
<dbReference type="AlphaFoldDB" id="A0A926VCE0"/>
<feature type="transmembrane region" description="Helical" evidence="7">
    <location>
        <begin position="85"/>
        <end position="105"/>
    </location>
</feature>
<evidence type="ECO:0000256" key="7">
    <source>
        <dbReference type="SAM" id="Phobius"/>
    </source>
</evidence>
<dbReference type="CDD" id="cd06173">
    <property type="entry name" value="MFS_MefA_like"/>
    <property type="match status" value="1"/>
</dbReference>
<evidence type="ECO:0000256" key="1">
    <source>
        <dbReference type="ARBA" id="ARBA00004651"/>
    </source>
</evidence>
<dbReference type="EMBL" id="JACJPW010000018">
    <property type="protein sequence ID" value="MBD2181247.1"/>
    <property type="molecule type" value="Genomic_DNA"/>
</dbReference>
<keyword evidence="10" id="KW-1185">Reference proteome</keyword>
<dbReference type="Proteomes" id="UP000641646">
    <property type="component" value="Unassembled WGS sequence"/>
</dbReference>
<feature type="transmembrane region" description="Helical" evidence="7">
    <location>
        <begin position="52"/>
        <end position="73"/>
    </location>
</feature>
<reference evidence="9" key="1">
    <citation type="journal article" date="2015" name="ISME J.">
        <title>Draft Genome Sequence of Streptomyces incarnatus NRRL8089, which Produces the Nucleoside Antibiotic Sinefungin.</title>
        <authorList>
            <person name="Oshima K."/>
            <person name="Hattori M."/>
            <person name="Shimizu H."/>
            <person name="Fukuda K."/>
            <person name="Nemoto M."/>
            <person name="Inagaki K."/>
            <person name="Tamura T."/>
        </authorList>
    </citation>
    <scope>NUCLEOTIDE SEQUENCE</scope>
    <source>
        <strain evidence="9">FACHB-1375</strain>
    </source>
</reference>
<feature type="transmembrane region" description="Helical" evidence="7">
    <location>
        <begin position="353"/>
        <end position="374"/>
    </location>
</feature>
<name>A0A926VCE0_9CYAN</name>
<evidence type="ECO:0000313" key="9">
    <source>
        <dbReference type="EMBL" id="MBD2181247.1"/>
    </source>
</evidence>
<evidence type="ECO:0000259" key="8">
    <source>
        <dbReference type="PROSITE" id="PS50850"/>
    </source>
</evidence>
<dbReference type="Pfam" id="PF05977">
    <property type="entry name" value="MFS_3"/>
    <property type="match status" value="1"/>
</dbReference>
<evidence type="ECO:0000256" key="3">
    <source>
        <dbReference type="ARBA" id="ARBA00022475"/>
    </source>
</evidence>
<dbReference type="InterPro" id="IPR010290">
    <property type="entry name" value="TM_effector"/>
</dbReference>
<evidence type="ECO:0000313" key="10">
    <source>
        <dbReference type="Proteomes" id="UP000641646"/>
    </source>
</evidence>
<feature type="transmembrane region" description="Helical" evidence="7">
    <location>
        <begin position="295"/>
        <end position="312"/>
    </location>
</feature>
<sequence length="420" mass="45830">MKIDKNRFGQILRALKSRNFRLFFLGQGISLIGTWITQVATIWVVYQLTNSALLLGVTGFASQIPNFILAPFGGIFGDRWNRHRLLVITQILLMMQSLTLAFLALTGKIQIWHMIVLSISQGTINAFEMPIRQAFVVEMVENREDLGNAIALNSSLFNSARLLGPGIAGLLIAAVGAGVCFLIDGLSFIAVIASLLAMNIKPREIAFINPNHWERLKEGFVYSFNFPPIRAILMLLALVSFMGTSYMVLVPVFATKILHGSADTLGFLMAASGVGAFVAAIYLSARQSIAGIDKLIVLSSLIWGIGLIAFGISRTPWVSLLMMFVIGFGSVLLFTSCNTLLQTIVDDDKRGRVMSLYIMAFSTIPLGNLCAGTLAEKIGASYTLVISGIFCILGALVFVKQLPSLKEFIHPLYAKIGILR</sequence>
<dbReference type="PROSITE" id="PS50850">
    <property type="entry name" value="MFS"/>
    <property type="match status" value="1"/>
</dbReference>
<feature type="domain" description="Major facilitator superfamily (MFS) profile" evidence="8">
    <location>
        <begin position="14"/>
        <end position="406"/>
    </location>
</feature>